<organism evidence="2 3">
    <name type="scientific">Amycolatopsis keratiniphila subsp. keratiniphila</name>
    <dbReference type="NCBI Taxonomy" id="227715"/>
    <lineage>
        <taxon>Bacteria</taxon>
        <taxon>Bacillati</taxon>
        <taxon>Actinomycetota</taxon>
        <taxon>Actinomycetes</taxon>
        <taxon>Pseudonocardiales</taxon>
        <taxon>Pseudonocardiaceae</taxon>
        <taxon>Amycolatopsis</taxon>
        <taxon>Amycolatopsis japonica group</taxon>
    </lineage>
</organism>
<dbReference type="AlphaFoldDB" id="A0A1W2LWZ7"/>
<dbReference type="EMBL" id="LQMT02000012">
    <property type="protein sequence ID" value="ONF71375.1"/>
    <property type="molecule type" value="Genomic_DNA"/>
</dbReference>
<reference evidence="2 3" key="1">
    <citation type="submission" date="2016-12" db="EMBL/GenBank/DDBJ databases">
        <title>Amycolatopsis keratiniphila subsp. keratiniphila genome sequencing and assembly.</title>
        <authorList>
            <person name="Mayilraj S."/>
            <person name="Kaur N."/>
        </authorList>
    </citation>
    <scope>NUCLEOTIDE SEQUENCE [LARGE SCALE GENOMIC DNA]</scope>
    <source>
        <strain evidence="2 3">DSM 44409</strain>
    </source>
</reference>
<gene>
    <name evidence="2" type="ORF">AVR91_0211865</name>
</gene>
<evidence type="ECO:0000313" key="2">
    <source>
        <dbReference type="EMBL" id="ONF71375.1"/>
    </source>
</evidence>
<proteinExistence type="predicted"/>
<accession>A0A1W2LWZ7</accession>
<keyword evidence="1" id="KW-0732">Signal</keyword>
<dbReference type="Proteomes" id="UP000076660">
    <property type="component" value="Unassembled WGS sequence"/>
</dbReference>
<name>A0A1W2LWZ7_9PSEU</name>
<feature type="signal peptide" evidence="1">
    <location>
        <begin position="1"/>
        <end position="32"/>
    </location>
</feature>
<evidence type="ECO:0000313" key="3">
    <source>
        <dbReference type="Proteomes" id="UP000076660"/>
    </source>
</evidence>
<comment type="caution">
    <text evidence="2">The sequence shown here is derived from an EMBL/GenBank/DDBJ whole genome shotgun (WGS) entry which is preliminary data.</text>
</comment>
<dbReference type="RefSeq" id="WP_063276088.1">
    <property type="nucleotide sequence ID" value="NZ_LQMT02000012.1"/>
</dbReference>
<evidence type="ECO:0000256" key="1">
    <source>
        <dbReference type="SAM" id="SignalP"/>
    </source>
</evidence>
<protein>
    <submittedName>
        <fullName evidence="2">Uncharacterized protein</fullName>
    </submittedName>
</protein>
<sequence>MSAVSKGKPASVLAVAAMVLASVFGGTATAEAVTLTRPASGTAQTYDFTLTVPGQGEVVRVVSVWSHDYLGSDEYRWKAERLHNVTRIQTQIDGKLVDNVWEGHQVARKSVKHRACFNEACGSWN</sequence>
<feature type="chain" id="PRO_5038808029" evidence="1">
    <location>
        <begin position="33"/>
        <end position="125"/>
    </location>
</feature>